<keyword evidence="3" id="KW-0464">Manganese</keyword>
<dbReference type="GO" id="GO:0004053">
    <property type="term" value="F:arginase activity"/>
    <property type="evidence" value="ECO:0007669"/>
    <property type="project" value="UniProtKB-EC"/>
</dbReference>
<dbReference type="InterPro" id="IPR006035">
    <property type="entry name" value="Ureohydrolase"/>
</dbReference>
<gene>
    <name evidence="5" type="primary">rocF</name>
    <name evidence="5" type="ORF">CGLY_14220</name>
</gene>
<dbReference type="AlphaFoldDB" id="X5DVH3"/>
<dbReference type="InterPro" id="IPR023696">
    <property type="entry name" value="Ureohydrolase_dom_sf"/>
</dbReference>
<evidence type="ECO:0000256" key="1">
    <source>
        <dbReference type="ARBA" id="ARBA00022723"/>
    </source>
</evidence>
<dbReference type="PANTHER" id="PTHR43782">
    <property type="entry name" value="ARGINASE"/>
    <property type="match status" value="1"/>
</dbReference>
<evidence type="ECO:0000256" key="2">
    <source>
        <dbReference type="ARBA" id="ARBA00022801"/>
    </source>
</evidence>
<name>X5DVH3_9CORY</name>
<accession>X5DVH3</accession>
<dbReference type="EMBL" id="CP006842">
    <property type="protein sequence ID" value="AHW65284.1"/>
    <property type="molecule type" value="Genomic_DNA"/>
</dbReference>
<keyword evidence="2 5" id="KW-0378">Hydrolase</keyword>
<dbReference type="Gene3D" id="3.40.800.10">
    <property type="entry name" value="Ureohydrolase domain"/>
    <property type="match status" value="1"/>
</dbReference>
<evidence type="ECO:0000313" key="5">
    <source>
        <dbReference type="EMBL" id="AHW65284.1"/>
    </source>
</evidence>
<dbReference type="eggNOG" id="COG0010">
    <property type="taxonomic scope" value="Bacteria"/>
</dbReference>
<proteinExistence type="inferred from homology"/>
<dbReference type="GO" id="GO:0030145">
    <property type="term" value="F:manganese ion binding"/>
    <property type="evidence" value="ECO:0007669"/>
    <property type="project" value="TreeGrafter"/>
</dbReference>
<dbReference type="OrthoDB" id="7331788at2"/>
<dbReference type="PANTHER" id="PTHR43782:SF3">
    <property type="entry name" value="ARGINASE"/>
    <property type="match status" value="1"/>
</dbReference>
<dbReference type="KEGG" id="cgy:CGLY_14220"/>
<dbReference type="RefSeq" id="WP_038550293.1">
    <property type="nucleotide sequence ID" value="NZ_CP006842.1"/>
</dbReference>
<dbReference type="EC" id="3.5.3.1" evidence="5"/>
<dbReference type="SUPFAM" id="SSF52768">
    <property type="entry name" value="Arginase/deacetylase"/>
    <property type="match status" value="1"/>
</dbReference>
<comment type="similarity">
    <text evidence="4">Belongs to the arginase family.</text>
</comment>
<dbReference type="Proteomes" id="UP000023703">
    <property type="component" value="Chromosome"/>
</dbReference>
<dbReference type="STRING" id="1404245.CGLY_14220"/>
<sequence length="298" mass="31887">MRTTDNTNHAAQTLRLVWPQWQGAGRDNVSELLSEFPIGTARRGYEFGSRILDAILPRHNGPTEIVPVPDHESASTGGIESRPEILASLAAARDAIARHDADRILTLGGECSVSVAPFAALSQRYGDDLAVIWIDSHPDTDTPMTGYDGYHAMAVSMLLGHGDPEATDMLPTTVPASRLALVGLHDWVDDAYANVGAWRLPVFGPEDLRASSAGLVDWLSSIGATKVAIHLDVDVVDSNEVALGLGQVPGGLTRTDVRRIVEDLSQAADVVGLTIAEFIPRDALALHNLVDGMPLMDH</sequence>
<keyword evidence="6" id="KW-1185">Reference proteome</keyword>
<evidence type="ECO:0000256" key="4">
    <source>
        <dbReference type="PROSITE-ProRule" id="PRU00742"/>
    </source>
</evidence>
<reference evidence="5 6" key="1">
    <citation type="journal article" date="2015" name="Int. J. Syst. Evol. Microbiol.">
        <title>Revisiting Corynebacterium glyciniphilum (ex Kubota et al., 1972) sp. nov., nom. rev., isolated from putrefied banana.</title>
        <authorList>
            <person name="Al-Dilaimi A."/>
            <person name="Bednarz H."/>
            <person name="Lomker A."/>
            <person name="Niehaus K."/>
            <person name="Kalinowski J."/>
            <person name="Ruckert C."/>
        </authorList>
    </citation>
    <scope>NUCLEOTIDE SEQUENCE [LARGE SCALE GENOMIC DNA]</scope>
    <source>
        <strain evidence="5">AJ 3170</strain>
    </source>
</reference>
<evidence type="ECO:0000256" key="3">
    <source>
        <dbReference type="ARBA" id="ARBA00023211"/>
    </source>
</evidence>
<dbReference type="GO" id="GO:0005829">
    <property type="term" value="C:cytosol"/>
    <property type="evidence" value="ECO:0007669"/>
    <property type="project" value="TreeGrafter"/>
</dbReference>
<dbReference type="Pfam" id="PF00491">
    <property type="entry name" value="Arginase"/>
    <property type="match status" value="1"/>
</dbReference>
<dbReference type="PROSITE" id="PS51409">
    <property type="entry name" value="ARGINASE_2"/>
    <property type="match status" value="1"/>
</dbReference>
<dbReference type="HOGENOM" id="CLU_085654_1_0_11"/>
<protein>
    <submittedName>
        <fullName evidence="5">Arginase</fullName>
        <ecNumber evidence="5">3.5.3.1</ecNumber>
    </submittedName>
</protein>
<dbReference type="CDD" id="cd09999">
    <property type="entry name" value="Arginase-like_1"/>
    <property type="match status" value="1"/>
</dbReference>
<keyword evidence="1" id="KW-0479">Metal-binding</keyword>
<organism evidence="5 6">
    <name type="scientific">Corynebacterium glyciniphilum AJ 3170</name>
    <dbReference type="NCBI Taxonomy" id="1404245"/>
    <lineage>
        <taxon>Bacteria</taxon>
        <taxon>Bacillati</taxon>
        <taxon>Actinomycetota</taxon>
        <taxon>Actinomycetes</taxon>
        <taxon>Mycobacteriales</taxon>
        <taxon>Corynebacteriaceae</taxon>
        <taxon>Corynebacterium</taxon>
    </lineage>
</organism>
<dbReference type="PRINTS" id="PR00116">
    <property type="entry name" value="ARGINASE"/>
</dbReference>
<evidence type="ECO:0000313" key="6">
    <source>
        <dbReference type="Proteomes" id="UP000023703"/>
    </source>
</evidence>